<comment type="subcellular location">
    <subcellularLocation>
        <location evidence="3">Cytoplasm</location>
    </subcellularLocation>
    <subcellularLocation>
        <location evidence="2">Mitochondrion</location>
    </subcellularLocation>
    <subcellularLocation>
        <location evidence="1">Nucleus</location>
    </subcellularLocation>
</comment>
<dbReference type="Pfam" id="PF14784">
    <property type="entry name" value="ECSIT_C"/>
    <property type="match status" value="1"/>
</dbReference>
<evidence type="ECO:0000259" key="12">
    <source>
        <dbReference type="SMART" id="SM01284"/>
    </source>
</evidence>
<dbReference type="Pfam" id="PF06239">
    <property type="entry name" value="ECSIT_N"/>
    <property type="match status" value="1"/>
</dbReference>
<evidence type="ECO:0000256" key="3">
    <source>
        <dbReference type="ARBA" id="ARBA00004496"/>
    </source>
</evidence>
<keyword evidence="9" id="KW-0809">Transit peptide</keyword>
<dbReference type="InterPro" id="IPR046448">
    <property type="entry name" value="ECSIT_N"/>
</dbReference>
<organism evidence="13 15">
    <name type="scientific">Priapulus caudatus</name>
    <name type="common">Priapulid worm</name>
    <dbReference type="NCBI Taxonomy" id="37621"/>
    <lineage>
        <taxon>Eukaryota</taxon>
        <taxon>Metazoa</taxon>
        <taxon>Ecdysozoa</taxon>
        <taxon>Scalidophora</taxon>
        <taxon>Priapulida</taxon>
        <taxon>Priapulimorpha</taxon>
        <taxon>Priapulimorphida</taxon>
        <taxon>Priapulidae</taxon>
        <taxon>Priapulus</taxon>
    </lineage>
</organism>
<dbReference type="RefSeq" id="XP_014673796.1">
    <property type="nucleotide sequence ID" value="XM_014818310.1"/>
</dbReference>
<dbReference type="InterPro" id="IPR010418">
    <property type="entry name" value="ECSIT"/>
</dbReference>
<evidence type="ECO:0000313" key="14">
    <source>
        <dbReference type="RefSeq" id="XP_014673796.1"/>
    </source>
</evidence>
<reference evidence="14 15" key="1">
    <citation type="submission" date="2025-05" db="UniProtKB">
        <authorList>
            <consortium name="RefSeq"/>
        </authorList>
    </citation>
    <scope>IDENTIFICATION</scope>
</reference>
<dbReference type="SMART" id="SM01284">
    <property type="entry name" value="ECSIT_Cterm"/>
    <property type="match status" value="1"/>
</dbReference>
<dbReference type="Proteomes" id="UP000695022">
    <property type="component" value="Unplaced"/>
</dbReference>
<evidence type="ECO:0000256" key="9">
    <source>
        <dbReference type="ARBA" id="ARBA00022946"/>
    </source>
</evidence>
<evidence type="ECO:0000313" key="15">
    <source>
        <dbReference type="RefSeq" id="XP_014673797.1"/>
    </source>
</evidence>
<dbReference type="GeneID" id="106814047"/>
<evidence type="ECO:0000256" key="7">
    <source>
        <dbReference type="ARBA" id="ARBA00022588"/>
    </source>
</evidence>
<evidence type="ECO:0000256" key="2">
    <source>
        <dbReference type="ARBA" id="ARBA00004173"/>
    </source>
</evidence>
<gene>
    <name evidence="14 15" type="primary">LOC106814047</name>
</gene>
<keyword evidence="7" id="KW-0399">Innate immunity</keyword>
<dbReference type="RefSeq" id="XP_014673797.1">
    <property type="nucleotide sequence ID" value="XM_014818311.1"/>
</dbReference>
<dbReference type="InterPro" id="IPR029342">
    <property type="entry name" value="ECIST_C"/>
</dbReference>
<comment type="similarity">
    <text evidence="4">Belongs to the ECSIT family.</text>
</comment>
<sequence>MFQAGFIHYPKQQECAVDILQHMEDNGVCPDDEMGRMLHARFGGDGHPVRKFQRMLYWMPKFKHISPFPLPRALPDDPADLAVLALRRIAVDAENKIDVYREDDLPDSAVDRTFVVTAQAPEQMRLIARHPTDVPVFVEGAFKLWLRNKWVHYFVLKADPKEEDATRRKRTQEEEDAEDPSDWQLFFEETTRRQETAAALVAAATVHEQEDGCVLALCVTGTNSRDSLASWLKLLQRDNPALAAIPVVFRLRSAAAELQTVDDASSQHPASVVEATT</sequence>
<evidence type="ECO:0000256" key="4">
    <source>
        <dbReference type="ARBA" id="ARBA00007674"/>
    </source>
</evidence>
<evidence type="ECO:0000256" key="11">
    <source>
        <dbReference type="ARBA" id="ARBA00023242"/>
    </source>
</evidence>
<keyword evidence="11" id="KW-0539">Nucleus</keyword>
<dbReference type="PANTHER" id="PTHR13113">
    <property type="entry name" value="ECSIT EVOLUTIONARILY CONSERVED SIGNALING INTERMEDIATE IN TOLL PATHWAYS"/>
    <property type="match status" value="1"/>
</dbReference>
<keyword evidence="6" id="KW-0963">Cytoplasm</keyword>
<protein>
    <recommendedName>
        <fullName evidence="5">Evolutionarily conserved signaling intermediate in Toll pathway, mitochondrial</fullName>
    </recommendedName>
</protein>
<evidence type="ECO:0000256" key="10">
    <source>
        <dbReference type="ARBA" id="ARBA00023128"/>
    </source>
</evidence>
<keyword evidence="10" id="KW-0496">Mitochondrion</keyword>
<evidence type="ECO:0000256" key="5">
    <source>
        <dbReference type="ARBA" id="ARBA00019998"/>
    </source>
</evidence>
<evidence type="ECO:0000256" key="8">
    <source>
        <dbReference type="ARBA" id="ARBA00022859"/>
    </source>
</evidence>
<evidence type="ECO:0000256" key="1">
    <source>
        <dbReference type="ARBA" id="ARBA00004123"/>
    </source>
</evidence>
<keyword evidence="8" id="KW-0391">Immunity</keyword>
<evidence type="ECO:0000313" key="13">
    <source>
        <dbReference type="Proteomes" id="UP000695022"/>
    </source>
</evidence>
<accession>A0ABM1ENM6</accession>
<proteinExistence type="inferred from homology"/>
<evidence type="ECO:0000256" key="6">
    <source>
        <dbReference type="ARBA" id="ARBA00022490"/>
    </source>
</evidence>
<dbReference type="PANTHER" id="PTHR13113:SF1">
    <property type="entry name" value="EVOLUTIONARILY CONSERVED SIGNALING INTERMEDIATE IN TOLL PATHWAY, MITOCHONDRIAL"/>
    <property type="match status" value="1"/>
</dbReference>
<feature type="domain" description="ECSIT C-terminal" evidence="12">
    <location>
        <begin position="120"/>
        <end position="252"/>
    </location>
</feature>
<keyword evidence="13" id="KW-1185">Reference proteome</keyword>
<name>A0ABM1ENM6_PRICU</name>